<name>A0ABS1IZ54_9FIRM</name>
<gene>
    <name evidence="13" type="ORF">JJN12_05120</name>
</gene>
<feature type="transmembrane region" description="Helical" evidence="12">
    <location>
        <begin position="185"/>
        <end position="205"/>
    </location>
</feature>
<feature type="transmembrane region" description="Helical" evidence="12">
    <location>
        <begin position="67"/>
        <end position="89"/>
    </location>
</feature>
<feature type="transmembrane region" description="Helical" evidence="12">
    <location>
        <begin position="389"/>
        <end position="409"/>
    </location>
</feature>
<comment type="subcellular location">
    <subcellularLocation>
        <location evidence="1">Cell inner membrane</location>
        <topology evidence="1">Multi-pass membrane protein</topology>
    </subcellularLocation>
</comment>
<keyword evidence="4" id="KW-1003">Cell membrane</keyword>
<dbReference type="Proteomes" id="UP000604730">
    <property type="component" value="Unassembled WGS sequence"/>
</dbReference>
<keyword evidence="7 12" id="KW-0812">Transmembrane</keyword>
<keyword evidence="6" id="KW-0633">Potassium transport</keyword>
<evidence type="ECO:0000256" key="7">
    <source>
        <dbReference type="ARBA" id="ARBA00022692"/>
    </source>
</evidence>
<dbReference type="InterPro" id="IPR004772">
    <property type="entry name" value="TrkH"/>
</dbReference>
<feature type="transmembrane region" description="Helical" evidence="12">
    <location>
        <begin position="327"/>
        <end position="346"/>
    </location>
</feature>
<evidence type="ECO:0000256" key="5">
    <source>
        <dbReference type="ARBA" id="ARBA00022519"/>
    </source>
</evidence>
<comment type="similarity">
    <text evidence="2">Belongs to the TrkH potassium transport family.</text>
</comment>
<keyword evidence="10" id="KW-0406">Ion transport</keyword>
<evidence type="ECO:0000256" key="6">
    <source>
        <dbReference type="ARBA" id="ARBA00022538"/>
    </source>
</evidence>
<comment type="caution">
    <text evidence="13">The sequence shown here is derived from an EMBL/GenBank/DDBJ whole genome shotgun (WGS) entry which is preliminary data.</text>
</comment>
<evidence type="ECO:0000256" key="10">
    <source>
        <dbReference type="ARBA" id="ARBA00023065"/>
    </source>
</evidence>
<evidence type="ECO:0000256" key="11">
    <source>
        <dbReference type="ARBA" id="ARBA00023136"/>
    </source>
</evidence>
<dbReference type="Pfam" id="PF02386">
    <property type="entry name" value="TrkH"/>
    <property type="match status" value="1"/>
</dbReference>
<organism evidence="13 14">
    <name type="scientific">Catonella massiliensis</name>
    <dbReference type="NCBI Taxonomy" id="2799636"/>
    <lineage>
        <taxon>Bacteria</taxon>
        <taxon>Bacillati</taxon>
        <taxon>Bacillota</taxon>
        <taxon>Clostridia</taxon>
        <taxon>Lachnospirales</taxon>
        <taxon>Lachnospiraceae</taxon>
        <taxon>Catonella</taxon>
    </lineage>
</organism>
<feature type="transmembrane region" description="Helical" evidence="12">
    <location>
        <begin position="237"/>
        <end position="257"/>
    </location>
</feature>
<keyword evidence="3" id="KW-0813">Transport</keyword>
<reference evidence="13 14" key="1">
    <citation type="submission" date="2021-01" db="EMBL/GenBank/DDBJ databases">
        <title>Isolation and description of Catonella massiliensis sp. nov., a novel Catonella species, isolated from a stable periodontitis subject.</title>
        <authorList>
            <person name="Antezack A."/>
            <person name="Boxberger M."/>
            <person name="La Scola B."/>
            <person name="Monnet-Corti V."/>
        </authorList>
    </citation>
    <scope>NUCLEOTIDE SEQUENCE [LARGE SCALE GENOMIC DNA]</scope>
    <source>
        <strain evidence="13 14">Marseille-Q4567</strain>
    </source>
</reference>
<feature type="transmembrane region" description="Helical" evidence="12">
    <location>
        <begin position="131"/>
        <end position="151"/>
    </location>
</feature>
<evidence type="ECO:0000256" key="3">
    <source>
        <dbReference type="ARBA" id="ARBA00022448"/>
    </source>
</evidence>
<evidence type="ECO:0000256" key="9">
    <source>
        <dbReference type="ARBA" id="ARBA00022989"/>
    </source>
</evidence>
<feature type="transmembrane region" description="Helical" evidence="12">
    <location>
        <begin position="12"/>
        <end position="31"/>
    </location>
</feature>
<evidence type="ECO:0000313" key="13">
    <source>
        <dbReference type="EMBL" id="MBK5897169.1"/>
    </source>
</evidence>
<evidence type="ECO:0000256" key="8">
    <source>
        <dbReference type="ARBA" id="ARBA00022958"/>
    </source>
</evidence>
<keyword evidence="9 12" id="KW-1133">Transmembrane helix</keyword>
<feature type="transmembrane region" description="Helical" evidence="12">
    <location>
        <begin position="37"/>
        <end position="55"/>
    </location>
</feature>
<evidence type="ECO:0000256" key="4">
    <source>
        <dbReference type="ARBA" id="ARBA00022475"/>
    </source>
</evidence>
<dbReference type="PANTHER" id="PTHR32024:SF2">
    <property type="entry name" value="TRK SYSTEM POTASSIUM UPTAKE PROTEIN TRKG-RELATED"/>
    <property type="match status" value="1"/>
</dbReference>
<evidence type="ECO:0000256" key="12">
    <source>
        <dbReference type="SAM" id="Phobius"/>
    </source>
</evidence>
<dbReference type="EMBL" id="JAEPRJ010000001">
    <property type="protein sequence ID" value="MBK5897169.1"/>
    <property type="molecule type" value="Genomic_DNA"/>
</dbReference>
<accession>A0ABS1IZ54</accession>
<dbReference type="PANTHER" id="PTHR32024">
    <property type="entry name" value="TRK SYSTEM POTASSIUM UPTAKE PROTEIN TRKG-RELATED"/>
    <property type="match status" value="1"/>
</dbReference>
<dbReference type="InterPro" id="IPR003445">
    <property type="entry name" value="Cat_transpt"/>
</dbReference>
<sequence length="478" mass="52819">MNYWIIAYIMGWVLNFEGAFLLLPAVTAFVYGEKEGFAFLICSLISFAAGGLIVLKKPSNKRFYAREGFVICSMTWIVISLVGAIPFVITGVLPNYIDALFEIVSGFTTTGSSVITDLTPVPHCVLLWRSFSHWIGGMGVLVFILAVLPLFGGVDMHLMRAESPGPSVGKLVPNVKKTASYLYKIYLGMTVVQFVILLLSGMNLFDSICITFGTAGTGGFGIHNDSCLGYTMPQQTIIAVFMLLFGINFNVYFLLVRKKVKEIFNIEEVKWYLIIVFGAVTAIVLNWGRLDNLYYSIHHAFFSVASVITTTGYGTVDFNLWPMFSKFVLVMIMFIGACAGSTGGGMKVSRILIYVKTVKKEIEGMIHQKSIKVLKMDGKIVEHSVIRNANVYLVSYLMIMAVSLLIVALDNFDFETSFTAVAATFNNIGPGLGKVGPTGNFSEFSNLSKLVLTFDMLAGRLEIFPMLLLFSRATWSRK</sequence>
<evidence type="ECO:0000256" key="1">
    <source>
        <dbReference type="ARBA" id="ARBA00004429"/>
    </source>
</evidence>
<evidence type="ECO:0000256" key="2">
    <source>
        <dbReference type="ARBA" id="ARBA00009137"/>
    </source>
</evidence>
<evidence type="ECO:0000313" key="14">
    <source>
        <dbReference type="Proteomes" id="UP000604730"/>
    </source>
</evidence>
<dbReference type="PIRSF" id="PIRSF006247">
    <property type="entry name" value="TrkH"/>
    <property type="match status" value="1"/>
</dbReference>
<keyword evidence="8" id="KW-0630">Potassium</keyword>
<feature type="transmembrane region" description="Helical" evidence="12">
    <location>
        <begin position="450"/>
        <end position="470"/>
    </location>
</feature>
<keyword evidence="11 12" id="KW-0472">Membrane</keyword>
<keyword evidence="5" id="KW-0997">Cell inner membrane</keyword>
<feature type="transmembrane region" description="Helical" evidence="12">
    <location>
        <begin position="269"/>
        <end position="288"/>
    </location>
</feature>
<keyword evidence="14" id="KW-1185">Reference proteome</keyword>
<dbReference type="RefSeq" id="WP_208428673.1">
    <property type="nucleotide sequence ID" value="NZ_JAEPRJ010000001.1"/>
</dbReference>
<protein>
    <submittedName>
        <fullName evidence="13">TrkH family potassium uptake protein</fullName>
    </submittedName>
</protein>
<proteinExistence type="inferred from homology"/>